<feature type="region of interest" description="Disordered" evidence="1">
    <location>
        <begin position="264"/>
        <end position="294"/>
    </location>
</feature>
<organism evidence="2">
    <name type="scientific">uncultured Gemmatimonadota bacterium</name>
    <dbReference type="NCBI Taxonomy" id="203437"/>
    <lineage>
        <taxon>Bacteria</taxon>
        <taxon>Pseudomonadati</taxon>
        <taxon>Gemmatimonadota</taxon>
        <taxon>environmental samples</taxon>
    </lineage>
</organism>
<gene>
    <name evidence="2" type="ORF">AVDCRST_MAG89-701</name>
</gene>
<accession>A0A6J4KFB7</accession>
<reference evidence="2" key="1">
    <citation type="submission" date="2020-02" db="EMBL/GenBank/DDBJ databases">
        <authorList>
            <person name="Meier V. D."/>
        </authorList>
    </citation>
    <scope>NUCLEOTIDE SEQUENCE</scope>
    <source>
        <strain evidence="2">AVDCRST_MAG89</strain>
    </source>
</reference>
<name>A0A6J4KFB7_9BACT</name>
<feature type="compositionally biased region" description="Basic and acidic residues" evidence="1">
    <location>
        <begin position="47"/>
        <end position="60"/>
    </location>
</feature>
<proteinExistence type="predicted"/>
<feature type="compositionally biased region" description="Gly residues" evidence="1">
    <location>
        <begin position="120"/>
        <end position="135"/>
    </location>
</feature>
<feature type="region of interest" description="Disordered" evidence="1">
    <location>
        <begin position="1"/>
        <end position="196"/>
    </location>
</feature>
<dbReference type="AlphaFoldDB" id="A0A6J4KFB7"/>
<feature type="compositionally biased region" description="Basic and acidic residues" evidence="1">
    <location>
        <begin position="68"/>
        <end position="78"/>
    </location>
</feature>
<protein>
    <submittedName>
        <fullName evidence="2">Na(+)-linked D-alanine glycine permease</fullName>
    </submittedName>
</protein>
<feature type="non-terminal residue" evidence="2">
    <location>
        <position position="1"/>
    </location>
</feature>
<feature type="compositionally biased region" description="Basic and acidic residues" evidence="1">
    <location>
        <begin position="168"/>
        <end position="181"/>
    </location>
</feature>
<evidence type="ECO:0000313" key="2">
    <source>
        <dbReference type="EMBL" id="CAA9304347.1"/>
    </source>
</evidence>
<feature type="non-terminal residue" evidence="2">
    <location>
        <position position="315"/>
    </location>
</feature>
<sequence length="315" mass="33407">QGAGGVVRGAVRGRLAGRRQLVPGEPVAQRHAGDHPHPGPVPLGVRPGDDAAGGDRDRGRHQAHRQRGGQDRPRDVRRVRAGRAGGDLSERVGGAGGVRLHLHGRVQPGRGVRRPDRHAGGGLPARGLLQRGGRGLGRHRALGGQDGLPGARGDRGAAGAVHRHGGGVHHDRRGDGGERRVQQPGVPGPDRQPQGRRAHLARIRRGHQLVPVRPFHRRLPVRLLHDDLVVVLRRAVLGLALWRRVVGHLPGALPPVRVPGLHHHLQQRARLRRPDDPGDGLSQHAGIVLPGGPGEARAGRILGEEAGRAAGAPRL</sequence>
<evidence type="ECO:0000256" key="1">
    <source>
        <dbReference type="SAM" id="MobiDB-lite"/>
    </source>
</evidence>
<dbReference type="EMBL" id="CADCTV010000152">
    <property type="protein sequence ID" value="CAA9304347.1"/>
    <property type="molecule type" value="Genomic_DNA"/>
</dbReference>